<name>A0AAN6VMC7_9PEZI</name>
<evidence type="ECO:0000259" key="1">
    <source>
        <dbReference type="Pfam" id="PF24864"/>
    </source>
</evidence>
<dbReference type="InterPro" id="IPR056632">
    <property type="entry name" value="DUF7730"/>
</dbReference>
<protein>
    <recommendedName>
        <fullName evidence="1">DUF7730 domain-containing protein</fullName>
    </recommendedName>
</protein>
<organism evidence="2 3">
    <name type="scientific">Chaetomidium leptoderma</name>
    <dbReference type="NCBI Taxonomy" id="669021"/>
    <lineage>
        <taxon>Eukaryota</taxon>
        <taxon>Fungi</taxon>
        <taxon>Dikarya</taxon>
        <taxon>Ascomycota</taxon>
        <taxon>Pezizomycotina</taxon>
        <taxon>Sordariomycetes</taxon>
        <taxon>Sordariomycetidae</taxon>
        <taxon>Sordariales</taxon>
        <taxon>Chaetomiaceae</taxon>
        <taxon>Chaetomidium</taxon>
    </lineage>
</organism>
<reference evidence="2" key="1">
    <citation type="journal article" date="2023" name="Mol. Phylogenet. Evol.">
        <title>Genome-scale phylogeny and comparative genomics of the fungal order Sordariales.</title>
        <authorList>
            <person name="Hensen N."/>
            <person name="Bonometti L."/>
            <person name="Westerberg I."/>
            <person name="Brannstrom I.O."/>
            <person name="Guillou S."/>
            <person name="Cros-Aarteil S."/>
            <person name="Calhoun S."/>
            <person name="Haridas S."/>
            <person name="Kuo A."/>
            <person name="Mondo S."/>
            <person name="Pangilinan J."/>
            <person name="Riley R."/>
            <person name="LaButti K."/>
            <person name="Andreopoulos B."/>
            <person name="Lipzen A."/>
            <person name="Chen C."/>
            <person name="Yan M."/>
            <person name="Daum C."/>
            <person name="Ng V."/>
            <person name="Clum A."/>
            <person name="Steindorff A."/>
            <person name="Ohm R.A."/>
            <person name="Martin F."/>
            <person name="Silar P."/>
            <person name="Natvig D.O."/>
            <person name="Lalanne C."/>
            <person name="Gautier V."/>
            <person name="Ament-Velasquez S.L."/>
            <person name="Kruys A."/>
            <person name="Hutchinson M.I."/>
            <person name="Powell A.J."/>
            <person name="Barry K."/>
            <person name="Miller A.N."/>
            <person name="Grigoriev I.V."/>
            <person name="Debuchy R."/>
            <person name="Gladieux P."/>
            <person name="Hiltunen Thoren M."/>
            <person name="Johannesson H."/>
        </authorList>
    </citation>
    <scope>NUCLEOTIDE SEQUENCE</scope>
    <source>
        <strain evidence="2">CBS 538.74</strain>
    </source>
</reference>
<dbReference type="Proteomes" id="UP001302745">
    <property type="component" value="Unassembled WGS sequence"/>
</dbReference>
<gene>
    <name evidence="2" type="ORF">C8A00DRAFT_33792</name>
</gene>
<dbReference type="Pfam" id="PF24864">
    <property type="entry name" value="DUF7730"/>
    <property type="match status" value="1"/>
</dbReference>
<evidence type="ECO:0000313" key="2">
    <source>
        <dbReference type="EMBL" id="KAK4153431.1"/>
    </source>
</evidence>
<dbReference type="EMBL" id="MU856940">
    <property type="protein sequence ID" value="KAK4153431.1"/>
    <property type="molecule type" value="Genomic_DNA"/>
</dbReference>
<proteinExistence type="predicted"/>
<sequence length="351" mass="39621">MRFGGCVRVRVSAPYPPLESLAPPPREDSLKWPQNDQTQSLFFKLPLELRRQILREVFGGRTLHIDLRSADRMYVTAQPGEDPFAPVRRGWRRFAPWVAPKPRITITYPKHVPLWRWYACFCHGGQLMQEGPIELHWRQPTFADGCCRGGAWSALSDRPDNHDLLPDGYGVGALGFLLSCQRACDEAMHILYSTNTITIENSILLLGLLQQNLVPGAPRLTGPGMQLMVSLEIHSSLILWNSRSQPREVEARALLAEQLDLLPRAFPNLRRLKWIPSKDVACDIIYGSLFPQAGDEGADLDLQTLWELSARNLMRLLDDVDELLLRPLRMASECEVACAEGLCCADAKDFI</sequence>
<accession>A0AAN6VMC7</accession>
<keyword evidence="3" id="KW-1185">Reference proteome</keyword>
<feature type="domain" description="DUF7730" evidence="1">
    <location>
        <begin position="36"/>
        <end position="72"/>
    </location>
</feature>
<comment type="caution">
    <text evidence="2">The sequence shown here is derived from an EMBL/GenBank/DDBJ whole genome shotgun (WGS) entry which is preliminary data.</text>
</comment>
<evidence type="ECO:0000313" key="3">
    <source>
        <dbReference type="Proteomes" id="UP001302745"/>
    </source>
</evidence>
<dbReference type="PANTHER" id="PTHR38790">
    <property type="entry name" value="2EXR DOMAIN-CONTAINING PROTEIN-RELATED"/>
    <property type="match status" value="1"/>
</dbReference>
<dbReference type="AlphaFoldDB" id="A0AAN6VMC7"/>
<reference evidence="2" key="2">
    <citation type="submission" date="2023-05" db="EMBL/GenBank/DDBJ databases">
        <authorList>
            <consortium name="Lawrence Berkeley National Laboratory"/>
            <person name="Steindorff A."/>
            <person name="Hensen N."/>
            <person name="Bonometti L."/>
            <person name="Westerberg I."/>
            <person name="Brannstrom I.O."/>
            <person name="Guillou S."/>
            <person name="Cros-Aarteil S."/>
            <person name="Calhoun S."/>
            <person name="Haridas S."/>
            <person name="Kuo A."/>
            <person name="Mondo S."/>
            <person name="Pangilinan J."/>
            <person name="Riley R."/>
            <person name="Labutti K."/>
            <person name="Andreopoulos B."/>
            <person name="Lipzen A."/>
            <person name="Chen C."/>
            <person name="Yanf M."/>
            <person name="Daum C."/>
            <person name="Ng V."/>
            <person name="Clum A."/>
            <person name="Ohm R."/>
            <person name="Martin F."/>
            <person name="Silar P."/>
            <person name="Natvig D."/>
            <person name="Lalanne C."/>
            <person name="Gautier V."/>
            <person name="Ament-Velasquez S.L."/>
            <person name="Kruys A."/>
            <person name="Hutchinson M.I."/>
            <person name="Powell A.J."/>
            <person name="Barry K."/>
            <person name="Miller A.N."/>
            <person name="Grigoriev I.V."/>
            <person name="Debuchy R."/>
            <person name="Gladieux P."/>
            <person name="Thoren M.H."/>
            <person name="Johannesson H."/>
        </authorList>
    </citation>
    <scope>NUCLEOTIDE SEQUENCE</scope>
    <source>
        <strain evidence="2">CBS 538.74</strain>
    </source>
</reference>